<proteinExistence type="predicted"/>
<evidence type="ECO:0000313" key="1">
    <source>
        <dbReference type="EMBL" id="GHD17185.1"/>
    </source>
</evidence>
<dbReference type="Pfam" id="PF04672">
    <property type="entry name" value="Methyltransf_19"/>
    <property type="match status" value="1"/>
</dbReference>
<dbReference type="Proteomes" id="UP000654947">
    <property type="component" value="Unassembled WGS sequence"/>
</dbReference>
<keyword evidence="2" id="KW-1185">Reference proteome</keyword>
<accession>A0A918X927</accession>
<organism evidence="1 2">
    <name type="scientific">Nocardiopsis kunsanensis</name>
    <dbReference type="NCBI Taxonomy" id="141693"/>
    <lineage>
        <taxon>Bacteria</taxon>
        <taxon>Bacillati</taxon>
        <taxon>Actinomycetota</taxon>
        <taxon>Actinomycetes</taxon>
        <taxon>Streptosporangiales</taxon>
        <taxon>Nocardiopsidaceae</taxon>
        <taxon>Nocardiopsis</taxon>
    </lineage>
</organism>
<sequence length="72" mass="8059">MHSRANAEAHQQYNESGGVLYVQRSPERIGRFFEVLDLVEPGLVTVTRWRYEETGVGVPPEVDGYGAVGRKP</sequence>
<gene>
    <name evidence="1" type="ORF">GCM10007147_06070</name>
</gene>
<dbReference type="EMBL" id="BMXL01000002">
    <property type="protein sequence ID" value="GHD17185.1"/>
    <property type="molecule type" value="Genomic_DNA"/>
</dbReference>
<dbReference type="InterPro" id="IPR006764">
    <property type="entry name" value="SAM_dep_MeTrfase_SAV2177_type"/>
</dbReference>
<evidence type="ECO:0000313" key="2">
    <source>
        <dbReference type="Proteomes" id="UP000654947"/>
    </source>
</evidence>
<dbReference type="InterPro" id="IPR029063">
    <property type="entry name" value="SAM-dependent_MTases_sf"/>
</dbReference>
<comment type="caution">
    <text evidence="1">The sequence shown here is derived from an EMBL/GenBank/DDBJ whole genome shotgun (WGS) entry which is preliminary data.</text>
</comment>
<dbReference type="AlphaFoldDB" id="A0A918X927"/>
<dbReference type="Gene3D" id="3.40.50.150">
    <property type="entry name" value="Vaccinia Virus protein VP39"/>
    <property type="match status" value="1"/>
</dbReference>
<name>A0A918X927_9ACTN</name>
<protein>
    <submittedName>
        <fullName evidence="1">Uncharacterized protein</fullName>
    </submittedName>
</protein>
<reference evidence="1 2" key="1">
    <citation type="journal article" date="2014" name="Int. J. Syst. Evol. Microbiol.">
        <title>Complete genome sequence of Corynebacterium casei LMG S-19264T (=DSM 44701T), isolated from a smear-ripened cheese.</title>
        <authorList>
            <consortium name="US DOE Joint Genome Institute (JGI-PGF)"/>
            <person name="Walter F."/>
            <person name="Albersmeier A."/>
            <person name="Kalinowski J."/>
            <person name="Ruckert C."/>
        </authorList>
    </citation>
    <scope>NUCLEOTIDE SEQUENCE [LARGE SCALE GENOMIC DNA]</scope>
    <source>
        <strain evidence="1 2">KCTC 19473</strain>
    </source>
</reference>